<comment type="caution">
    <text evidence="1">The sequence shown here is derived from an EMBL/GenBank/DDBJ whole genome shotgun (WGS) entry which is preliminary data.</text>
</comment>
<dbReference type="EMBL" id="BAAAHG010000062">
    <property type="protein sequence ID" value="GAA0928867.1"/>
    <property type="molecule type" value="Genomic_DNA"/>
</dbReference>
<reference evidence="2" key="1">
    <citation type="journal article" date="2019" name="Int. J. Syst. Evol. Microbiol.">
        <title>The Global Catalogue of Microorganisms (GCM) 10K type strain sequencing project: providing services to taxonomists for standard genome sequencing and annotation.</title>
        <authorList>
            <consortium name="The Broad Institute Genomics Platform"/>
            <consortium name="The Broad Institute Genome Sequencing Center for Infectious Disease"/>
            <person name="Wu L."/>
            <person name="Ma J."/>
        </authorList>
    </citation>
    <scope>NUCLEOTIDE SEQUENCE [LARGE SCALE GENOMIC DNA]</scope>
    <source>
        <strain evidence="2">JCM 10673</strain>
    </source>
</reference>
<dbReference type="Proteomes" id="UP001501005">
    <property type="component" value="Unassembled WGS sequence"/>
</dbReference>
<dbReference type="RefSeq" id="WP_344053914.1">
    <property type="nucleotide sequence ID" value="NZ_BAAAHG010000062.1"/>
</dbReference>
<evidence type="ECO:0000313" key="2">
    <source>
        <dbReference type="Proteomes" id="UP001501005"/>
    </source>
</evidence>
<gene>
    <name evidence="1" type="ORF">GCM10009549_51530</name>
</gene>
<protein>
    <submittedName>
        <fullName evidence="1">Uncharacterized protein</fullName>
    </submittedName>
</protein>
<keyword evidence="2" id="KW-1185">Reference proteome</keyword>
<proteinExistence type="predicted"/>
<accession>A0ABP4A2R5</accession>
<name>A0ABP4A2R5_9ACTN</name>
<sequence>MPIDTVERFLAALDPRHREQVQGMPRTERERLAEAWETELRQDTDLDTLSELSPAAAECEAAARVAQKLLEK</sequence>
<organism evidence="1 2">
    <name type="scientific">Streptomyces thermoalcalitolerans</name>
    <dbReference type="NCBI Taxonomy" id="65605"/>
    <lineage>
        <taxon>Bacteria</taxon>
        <taxon>Bacillati</taxon>
        <taxon>Actinomycetota</taxon>
        <taxon>Actinomycetes</taxon>
        <taxon>Kitasatosporales</taxon>
        <taxon>Streptomycetaceae</taxon>
        <taxon>Streptomyces</taxon>
    </lineage>
</organism>
<evidence type="ECO:0000313" key="1">
    <source>
        <dbReference type="EMBL" id="GAA0928867.1"/>
    </source>
</evidence>